<dbReference type="SUPFAM" id="SSF50621">
    <property type="entry name" value="Alanine racemase C-terminal domain-like"/>
    <property type="match status" value="1"/>
</dbReference>
<keyword evidence="4" id="KW-0620">Polyamine biosynthesis</keyword>
<organism evidence="9">
    <name type="scientific">Corethrella appendiculata</name>
    <dbReference type="NCBI Taxonomy" id="1370023"/>
    <lineage>
        <taxon>Eukaryota</taxon>
        <taxon>Metazoa</taxon>
        <taxon>Ecdysozoa</taxon>
        <taxon>Arthropoda</taxon>
        <taxon>Hexapoda</taxon>
        <taxon>Insecta</taxon>
        <taxon>Pterygota</taxon>
        <taxon>Neoptera</taxon>
        <taxon>Endopterygota</taxon>
        <taxon>Diptera</taxon>
        <taxon>Nematocera</taxon>
        <taxon>Culicoidea</taxon>
        <taxon>Chaoboridae</taxon>
        <taxon>Corethrella</taxon>
    </lineage>
</organism>
<evidence type="ECO:0000256" key="1">
    <source>
        <dbReference type="ARBA" id="ARBA00001933"/>
    </source>
</evidence>
<dbReference type="InterPro" id="IPR000183">
    <property type="entry name" value="Orn/DAP/Arg_de-COase"/>
</dbReference>
<feature type="active site" description="Proton donor" evidence="7">
    <location>
        <position position="311"/>
    </location>
</feature>
<dbReference type="PANTHER" id="PTHR11482">
    <property type="entry name" value="ARGININE/DIAMINOPIMELATE/ORNITHINE DECARBOXYLASE"/>
    <property type="match status" value="1"/>
</dbReference>
<evidence type="ECO:0000256" key="2">
    <source>
        <dbReference type="ARBA" id="ARBA00008872"/>
    </source>
</evidence>
<keyword evidence="5" id="KW-0456">Lyase</keyword>
<dbReference type="FunFam" id="3.20.20.10:FF:000005">
    <property type="entry name" value="Ornithine decarboxylase"/>
    <property type="match status" value="1"/>
</dbReference>
<dbReference type="EMBL" id="GANO01003395">
    <property type="protein sequence ID" value="JAB56476.1"/>
    <property type="molecule type" value="mRNA"/>
</dbReference>
<dbReference type="PRINTS" id="PR01179">
    <property type="entry name" value="ODADCRBXLASE"/>
</dbReference>
<feature type="modified residue" description="N6-(pyridoxal phosphate)lysine" evidence="7">
    <location>
        <position position="31"/>
    </location>
</feature>
<dbReference type="InterPro" id="IPR009006">
    <property type="entry name" value="Ala_racemase/Decarboxylase_C"/>
</dbReference>
<reference evidence="9" key="1">
    <citation type="journal article" date="2014" name="Insect Biochem. Mol. Biol.">
        <title>An insight into the sialome of the frog biting fly, Corethrella appendiculata.</title>
        <authorList>
            <person name="Ribeiro J.M.C."/>
            <person name="Chagas A.C."/>
            <person name="Pham V.M."/>
            <person name="Lounibos L.P."/>
            <person name="Calvo E."/>
        </authorList>
    </citation>
    <scope>NUCLEOTIDE SEQUENCE</scope>
    <source>
        <tissue evidence="9">Salivary glands</tissue>
    </source>
</reference>
<dbReference type="GO" id="GO:0005737">
    <property type="term" value="C:cytoplasm"/>
    <property type="evidence" value="ECO:0007669"/>
    <property type="project" value="TreeGrafter"/>
</dbReference>
<protein>
    <submittedName>
        <fullName evidence="9">Putative ornithine decarboxylase</fullName>
    </submittedName>
</protein>
<evidence type="ECO:0000256" key="7">
    <source>
        <dbReference type="PIRSR" id="PIRSR600183-50"/>
    </source>
</evidence>
<comment type="similarity">
    <text evidence="2">Belongs to the Orn/Lys/Arg decarboxylase class-II family.</text>
</comment>
<evidence type="ECO:0000313" key="9">
    <source>
        <dbReference type="EMBL" id="JAB56476.1"/>
    </source>
</evidence>
<dbReference type="InterPro" id="IPR002433">
    <property type="entry name" value="Orn_de-COase"/>
</dbReference>
<dbReference type="SUPFAM" id="SSF51419">
    <property type="entry name" value="PLP-binding barrel"/>
    <property type="match status" value="1"/>
</dbReference>
<feature type="domain" description="Orn/DAP/Arg decarboxylase 2 N-terminal" evidence="8">
    <location>
        <begin position="8"/>
        <end position="240"/>
    </location>
</feature>
<dbReference type="Gene3D" id="2.40.37.10">
    <property type="entry name" value="Lyase, Ornithine Decarboxylase, Chain A, domain 1"/>
    <property type="match status" value="1"/>
</dbReference>
<comment type="function">
    <text evidence="6">Catalyzes the first and rate-limiting step of polyamine biosynthesis that converts ornithine into putrescine, which is the precursor for the polyamines, spermidine and spermine. Polyamines are essential for cell proliferation and are implicated in cellular processes, ranging from DNA replication to apoptosis.</text>
</comment>
<evidence type="ECO:0000256" key="6">
    <source>
        <dbReference type="ARBA" id="ARBA00037173"/>
    </source>
</evidence>
<dbReference type="CDD" id="cd00622">
    <property type="entry name" value="PLPDE_III_ODC"/>
    <property type="match status" value="1"/>
</dbReference>
<comment type="cofactor">
    <cofactor evidence="1 7">
        <name>pyridoxal 5'-phosphate</name>
        <dbReference type="ChEBI" id="CHEBI:597326"/>
    </cofactor>
</comment>
<dbReference type="Gene3D" id="3.20.20.10">
    <property type="entry name" value="Alanine racemase"/>
    <property type="match status" value="1"/>
</dbReference>
<evidence type="ECO:0000256" key="4">
    <source>
        <dbReference type="ARBA" id="ARBA00023115"/>
    </source>
</evidence>
<keyword evidence="3 7" id="KW-0663">Pyridoxal phosphate</keyword>
<dbReference type="AlphaFoldDB" id="U5EGL4"/>
<dbReference type="GO" id="GO:0033387">
    <property type="term" value="P:putrescine biosynthetic process from arginine, via ornithine"/>
    <property type="evidence" value="ECO:0007669"/>
    <property type="project" value="TreeGrafter"/>
</dbReference>
<dbReference type="PRINTS" id="PR01182">
    <property type="entry name" value="ORNDCRBXLASE"/>
</dbReference>
<sequence>PFFIFDVNDVIEKYKNWMQKIPRVVPFYCVKCNSSNSVLRILAQIGAGFECATEEEIQQVLDLNVSPDRIIFSHTMKSDYDIKYSASVGVKLMTYDTLGELEKIHKHFPDAELMLRFRFDDESSLSALGLKFGVDPDAEASDLIKRTRELKMNLIGINFHIGVGSRNPAVYYDAIKIAKKLFDQCSSAGFKMTLLNIGGGFCGDSSSFFDQSAMYVNKALKEYFPNKLDIISEPGTYFVASAYTLVCNIVGKRVRKLPDGTVDKINYYIDDGIFGSFNIMQRIADVGEKVVPMDKNLKNKKYQSTIWGQTCASVDIVCDNLELCEHEIDDQLIFKNMGHYTLSTSTLFNGFPVTKVCEYNKIDEN</sequence>
<dbReference type="InterPro" id="IPR022644">
    <property type="entry name" value="De-COase2_N"/>
</dbReference>
<accession>U5EGL4</accession>
<feature type="non-terminal residue" evidence="9">
    <location>
        <position position="1"/>
    </location>
</feature>
<dbReference type="Pfam" id="PF02784">
    <property type="entry name" value="Orn_Arg_deC_N"/>
    <property type="match status" value="1"/>
</dbReference>
<evidence type="ECO:0000256" key="5">
    <source>
        <dbReference type="ARBA" id="ARBA00023239"/>
    </source>
</evidence>
<dbReference type="GO" id="GO:0004586">
    <property type="term" value="F:ornithine decarboxylase activity"/>
    <property type="evidence" value="ECO:0007669"/>
    <property type="project" value="TreeGrafter"/>
</dbReference>
<evidence type="ECO:0000256" key="3">
    <source>
        <dbReference type="ARBA" id="ARBA00022898"/>
    </source>
</evidence>
<dbReference type="PANTHER" id="PTHR11482:SF6">
    <property type="entry name" value="ORNITHINE DECARBOXYLASE 1-RELATED"/>
    <property type="match status" value="1"/>
</dbReference>
<name>U5EGL4_9DIPT</name>
<dbReference type="InterPro" id="IPR029066">
    <property type="entry name" value="PLP-binding_barrel"/>
</dbReference>
<evidence type="ECO:0000259" key="8">
    <source>
        <dbReference type="Pfam" id="PF02784"/>
    </source>
</evidence>
<proteinExistence type="evidence at transcript level"/>